<evidence type="ECO:0000313" key="2">
    <source>
        <dbReference type="EMBL" id="MBS9339637.1"/>
    </source>
</evidence>
<organism evidence="2 3">
    <name type="scientific">Neisseria elongata subsp. nitroreducens</name>
    <dbReference type="NCBI Taxonomy" id="90367"/>
    <lineage>
        <taxon>Bacteria</taxon>
        <taxon>Pseudomonadati</taxon>
        <taxon>Pseudomonadota</taxon>
        <taxon>Betaproteobacteria</taxon>
        <taxon>Neisseriales</taxon>
        <taxon>Neisseriaceae</taxon>
        <taxon>Neisseria</taxon>
    </lineage>
</organism>
<dbReference type="EMBL" id="JAGJWT010000001">
    <property type="protein sequence ID" value="MBS9339409.1"/>
    <property type="molecule type" value="Genomic_DNA"/>
</dbReference>
<dbReference type="RefSeq" id="WP_214037065.1">
    <property type="nucleotide sequence ID" value="NZ_JAGJWT010000001.1"/>
</dbReference>
<sequence>MSLNPVYLWQPNRTAAKASADIVRFAESVKGRLKTPYIMFSDGLLYGCRMKRFQHKR</sequence>
<evidence type="ECO:0000313" key="1">
    <source>
        <dbReference type="EMBL" id="MBS9339409.1"/>
    </source>
</evidence>
<dbReference type="Proteomes" id="UP000708805">
    <property type="component" value="Unassembled WGS sequence"/>
</dbReference>
<gene>
    <name evidence="1" type="ORF">J8641_00855</name>
    <name evidence="2" type="ORF">J8641_02130</name>
</gene>
<dbReference type="EMBL" id="JAGJWT010000001">
    <property type="protein sequence ID" value="MBS9339637.1"/>
    <property type="molecule type" value="Genomic_DNA"/>
</dbReference>
<name>A0A9X0ZVD6_NEIEL</name>
<evidence type="ECO:0000313" key="3">
    <source>
        <dbReference type="Proteomes" id="UP000708805"/>
    </source>
</evidence>
<dbReference type="AlphaFoldDB" id="A0A9X0ZVD6"/>
<protein>
    <submittedName>
        <fullName evidence="2">Uncharacterized protein</fullName>
    </submittedName>
</protein>
<comment type="caution">
    <text evidence="2">The sequence shown here is derived from an EMBL/GenBank/DDBJ whole genome shotgun (WGS) entry which is preliminary data.</text>
</comment>
<accession>A0A9X0ZVD6</accession>
<reference evidence="2" key="1">
    <citation type="submission" date="2021-04" db="EMBL/GenBank/DDBJ databases">
        <title>Genomic characterization of endocarditis-associated Neisseria elongata subsp. nitroreducens.</title>
        <authorList>
            <person name="Schorner M."/>
            <person name="Passarelli-Araujo H."/>
            <person name="Scheffer M."/>
            <person name="Barazzetti F."/>
            <person name="Martins J."/>
            <person name="Machado H."/>
            <person name="Palmeiro J."/>
            <person name="Bazzo M."/>
        </authorList>
    </citation>
    <scope>NUCLEOTIDE SEQUENCE</scope>
    <source>
        <strain evidence="2">Nel_M001</strain>
    </source>
</reference>
<proteinExistence type="predicted"/>